<dbReference type="PANTHER" id="PTHR33570">
    <property type="entry name" value="4-CARBOXYMUCONOLACTONE DECARBOXYLASE FAMILY PROTEIN"/>
    <property type="match status" value="1"/>
</dbReference>
<dbReference type="EC" id="3.1.1.24" evidence="3"/>
<dbReference type="InterPro" id="IPR003779">
    <property type="entry name" value="CMD-like"/>
</dbReference>
<dbReference type="InterPro" id="IPR029058">
    <property type="entry name" value="AB_hydrolase_fold"/>
</dbReference>
<dbReference type="GO" id="GO:0042952">
    <property type="term" value="P:beta-ketoadipate pathway"/>
    <property type="evidence" value="ECO:0007669"/>
    <property type="project" value="InterPro"/>
</dbReference>
<keyword evidence="3" id="KW-0378">Hydrolase</keyword>
<dbReference type="Gene3D" id="1.20.1290.10">
    <property type="entry name" value="AhpD-like"/>
    <property type="match status" value="1"/>
</dbReference>
<evidence type="ECO:0000313" key="3">
    <source>
        <dbReference type="EMBL" id="NNM71715.1"/>
    </source>
</evidence>
<dbReference type="Gene3D" id="3.40.50.1820">
    <property type="entry name" value="alpha/beta hydrolase"/>
    <property type="match status" value="1"/>
</dbReference>
<dbReference type="SUPFAM" id="SSF53474">
    <property type="entry name" value="alpha/beta-Hydrolases"/>
    <property type="match status" value="1"/>
</dbReference>
<sequence>MPKIRANGVELFYELSGPDGAPVIAFSNSLGTRLEMWDAQERALSGEFRCLRYDTRGHGRSETTPPGFSVDDLAEDLNGLLDGLGIARAHVVGLSLGGMTGQALAVLHPEKVDRLVLVATAAYLPPETLWQERAEIVRAKGMAALADNVIQRWFTPPEQASQGALATRRILLESIDPQGYANCCLAIGRMDLRPRIGSIRAPTLVVSGAQDPATPVAMGEEIASLVPGAEFAVVPDAAHLIAVERAEALTAHIARFLRGGMAGEREPMPVPGDRQGDFEAGLENRKTVLGAEHVERSLRNAGAFAGPWQDFITRYAWGEIWGDDTLPWKTRSMIVLSLTLALGKEEEFKLHLRPALRNGVTVEELRALLKQCAVYAGVPAANGAFRWAREVLGEELG</sequence>
<reference evidence="3 4" key="1">
    <citation type="submission" date="2020-04" db="EMBL/GenBank/DDBJ databases">
        <title>Enterovirga sp. isolate from soil.</title>
        <authorList>
            <person name="Chea S."/>
            <person name="Kim D.-U."/>
        </authorList>
    </citation>
    <scope>NUCLEOTIDE SEQUENCE [LARGE SCALE GENOMIC DNA]</scope>
    <source>
        <strain evidence="3 4">DB1703</strain>
    </source>
</reference>
<dbReference type="EMBL" id="JABEPP010000001">
    <property type="protein sequence ID" value="NNM71715.1"/>
    <property type="molecule type" value="Genomic_DNA"/>
</dbReference>
<dbReference type="SUPFAM" id="SSF69118">
    <property type="entry name" value="AhpD-like"/>
    <property type="match status" value="1"/>
</dbReference>
<dbReference type="InterPro" id="IPR026968">
    <property type="entry name" value="PcaD/CatD"/>
</dbReference>
<dbReference type="GO" id="GO:0051920">
    <property type="term" value="F:peroxiredoxin activity"/>
    <property type="evidence" value="ECO:0007669"/>
    <property type="project" value="InterPro"/>
</dbReference>
<dbReference type="PANTHER" id="PTHR33570:SF2">
    <property type="entry name" value="CARBOXYMUCONOLACTONE DECARBOXYLASE-LIKE DOMAIN-CONTAINING PROTEIN"/>
    <property type="match status" value="1"/>
</dbReference>
<comment type="caution">
    <text evidence="3">The sequence shown here is derived from an EMBL/GenBank/DDBJ whole genome shotgun (WGS) entry which is preliminary data.</text>
</comment>
<feature type="domain" description="Carboxymuconolactone decarboxylase-like" evidence="2">
    <location>
        <begin position="308"/>
        <end position="390"/>
    </location>
</feature>
<organism evidence="3 4">
    <name type="scientific">Enterovirga aerilata</name>
    <dbReference type="NCBI Taxonomy" id="2730920"/>
    <lineage>
        <taxon>Bacteria</taxon>
        <taxon>Pseudomonadati</taxon>
        <taxon>Pseudomonadota</taxon>
        <taxon>Alphaproteobacteria</taxon>
        <taxon>Hyphomicrobiales</taxon>
        <taxon>Methylobacteriaceae</taxon>
        <taxon>Enterovirga</taxon>
    </lineage>
</organism>
<keyword evidence="4" id="KW-1185">Reference proteome</keyword>
<protein>
    <submittedName>
        <fullName evidence="3">3-oxoadipate enol-lactonase</fullName>
        <ecNumber evidence="3">3.1.1.24</ecNumber>
    </submittedName>
</protein>
<dbReference type="InterPro" id="IPR000073">
    <property type="entry name" value="AB_hydrolase_1"/>
</dbReference>
<dbReference type="GO" id="GO:0047570">
    <property type="term" value="F:3-oxoadipate enol-lactonase activity"/>
    <property type="evidence" value="ECO:0007669"/>
    <property type="project" value="UniProtKB-EC"/>
</dbReference>
<evidence type="ECO:0000313" key="4">
    <source>
        <dbReference type="Proteomes" id="UP000564885"/>
    </source>
</evidence>
<proteinExistence type="predicted"/>
<dbReference type="Pfam" id="PF00561">
    <property type="entry name" value="Abhydrolase_1"/>
    <property type="match status" value="1"/>
</dbReference>
<dbReference type="Proteomes" id="UP000564885">
    <property type="component" value="Unassembled WGS sequence"/>
</dbReference>
<dbReference type="Pfam" id="PF02627">
    <property type="entry name" value="CMD"/>
    <property type="match status" value="1"/>
</dbReference>
<gene>
    <name evidence="3" type="primary">pcaD</name>
    <name evidence="3" type="ORF">HJG44_04790</name>
</gene>
<dbReference type="AlphaFoldDB" id="A0A849I5V7"/>
<evidence type="ECO:0000259" key="1">
    <source>
        <dbReference type="Pfam" id="PF00561"/>
    </source>
</evidence>
<name>A0A849I5V7_9HYPH</name>
<evidence type="ECO:0000259" key="2">
    <source>
        <dbReference type="Pfam" id="PF02627"/>
    </source>
</evidence>
<dbReference type="PRINTS" id="PR00111">
    <property type="entry name" value="ABHYDROLASE"/>
</dbReference>
<feature type="domain" description="AB hydrolase-1" evidence="1">
    <location>
        <begin position="31"/>
        <end position="245"/>
    </location>
</feature>
<dbReference type="NCBIfam" id="TIGR02427">
    <property type="entry name" value="protocat_pcaD"/>
    <property type="match status" value="1"/>
</dbReference>
<dbReference type="InterPro" id="IPR029032">
    <property type="entry name" value="AhpD-like"/>
</dbReference>
<dbReference type="RefSeq" id="WP_171217143.1">
    <property type="nucleotide sequence ID" value="NZ_JABEPP010000001.1"/>
</dbReference>
<dbReference type="InterPro" id="IPR052512">
    <property type="entry name" value="4CMD/NDH-1_regulator"/>
</dbReference>
<accession>A0A849I5V7</accession>